<keyword evidence="1" id="KW-0812">Transmembrane</keyword>
<gene>
    <name evidence="2" type="ORF">NPIL_405971</name>
</gene>
<protein>
    <submittedName>
        <fullName evidence="2">Uncharacterized protein</fullName>
    </submittedName>
</protein>
<keyword evidence="1" id="KW-0472">Membrane</keyword>
<name>A0A8X6TSQ8_NEPPI</name>
<dbReference type="EMBL" id="BMAW01064111">
    <property type="protein sequence ID" value="GFT43412.1"/>
    <property type="molecule type" value="Genomic_DNA"/>
</dbReference>
<sequence length="189" mass="21785">MIIAAKDLSLENDVAERSEFVKTFSATNLDLSKRIRCLGERKKDKIFTKKRIAWIILKILILIICILCFLYQSTKFCILYYTYPTTLSLAVTKPEVIIKPAFTFCNSGGVNRTYFCSEYPHLCMKPRNLTQFCEQYPFNCRGDNSNLMIPKADMKYRKEIYKALRHIHLSSSLSQAKGNPWSLSVTGGR</sequence>
<evidence type="ECO:0000256" key="1">
    <source>
        <dbReference type="SAM" id="Phobius"/>
    </source>
</evidence>
<keyword evidence="3" id="KW-1185">Reference proteome</keyword>
<evidence type="ECO:0000313" key="3">
    <source>
        <dbReference type="Proteomes" id="UP000887013"/>
    </source>
</evidence>
<dbReference type="AlphaFoldDB" id="A0A8X6TSQ8"/>
<organism evidence="2 3">
    <name type="scientific">Nephila pilipes</name>
    <name type="common">Giant wood spider</name>
    <name type="synonym">Nephila maculata</name>
    <dbReference type="NCBI Taxonomy" id="299642"/>
    <lineage>
        <taxon>Eukaryota</taxon>
        <taxon>Metazoa</taxon>
        <taxon>Ecdysozoa</taxon>
        <taxon>Arthropoda</taxon>
        <taxon>Chelicerata</taxon>
        <taxon>Arachnida</taxon>
        <taxon>Araneae</taxon>
        <taxon>Araneomorphae</taxon>
        <taxon>Entelegynae</taxon>
        <taxon>Araneoidea</taxon>
        <taxon>Nephilidae</taxon>
        <taxon>Nephila</taxon>
    </lineage>
</organism>
<comment type="caution">
    <text evidence="2">The sequence shown here is derived from an EMBL/GenBank/DDBJ whole genome shotgun (WGS) entry which is preliminary data.</text>
</comment>
<feature type="transmembrane region" description="Helical" evidence="1">
    <location>
        <begin position="52"/>
        <end position="72"/>
    </location>
</feature>
<reference evidence="2" key="1">
    <citation type="submission" date="2020-08" db="EMBL/GenBank/DDBJ databases">
        <title>Multicomponent nature underlies the extraordinary mechanical properties of spider dragline silk.</title>
        <authorList>
            <person name="Kono N."/>
            <person name="Nakamura H."/>
            <person name="Mori M."/>
            <person name="Yoshida Y."/>
            <person name="Ohtoshi R."/>
            <person name="Malay A.D."/>
            <person name="Moran D.A.P."/>
            <person name="Tomita M."/>
            <person name="Numata K."/>
            <person name="Arakawa K."/>
        </authorList>
    </citation>
    <scope>NUCLEOTIDE SEQUENCE</scope>
</reference>
<dbReference type="Proteomes" id="UP000887013">
    <property type="component" value="Unassembled WGS sequence"/>
</dbReference>
<keyword evidence="1" id="KW-1133">Transmembrane helix</keyword>
<evidence type="ECO:0000313" key="2">
    <source>
        <dbReference type="EMBL" id="GFT43412.1"/>
    </source>
</evidence>
<dbReference type="OrthoDB" id="10543883at2759"/>
<accession>A0A8X6TSQ8</accession>
<proteinExistence type="predicted"/>